<organism evidence="1 2">
    <name type="scientific">Thiohalophilus thiocyanatoxydans</name>
    <dbReference type="NCBI Taxonomy" id="381308"/>
    <lineage>
        <taxon>Bacteria</taxon>
        <taxon>Pseudomonadati</taxon>
        <taxon>Pseudomonadota</taxon>
        <taxon>Gammaproteobacteria</taxon>
        <taxon>Thiohalomonadales</taxon>
        <taxon>Thiohalophilaceae</taxon>
        <taxon>Thiohalophilus</taxon>
    </lineage>
</organism>
<reference evidence="1 2" key="1">
    <citation type="submission" date="2019-03" db="EMBL/GenBank/DDBJ databases">
        <title>Genomic Encyclopedia of Type Strains, Phase IV (KMG-IV): sequencing the most valuable type-strain genomes for metagenomic binning, comparative biology and taxonomic classification.</title>
        <authorList>
            <person name="Goeker M."/>
        </authorList>
    </citation>
    <scope>NUCLEOTIDE SEQUENCE [LARGE SCALE GENOMIC DNA]</scope>
    <source>
        <strain evidence="1 2">DSM 16326</strain>
    </source>
</reference>
<dbReference type="EMBL" id="SOQX01000006">
    <property type="protein sequence ID" value="TDY00022.1"/>
    <property type="molecule type" value="Genomic_DNA"/>
</dbReference>
<dbReference type="RefSeq" id="WP_208321352.1">
    <property type="nucleotide sequence ID" value="NZ_SOQX01000006.1"/>
</dbReference>
<proteinExistence type="predicted"/>
<dbReference type="Gene3D" id="1.20.910.10">
    <property type="entry name" value="Heme oxygenase-like"/>
    <property type="match status" value="1"/>
</dbReference>
<dbReference type="Pfam" id="PF11251">
    <property type="entry name" value="DUF3050"/>
    <property type="match status" value="1"/>
</dbReference>
<name>A0A4R8IHE4_9GAMM</name>
<keyword evidence="2" id="KW-1185">Reference proteome</keyword>
<protein>
    <submittedName>
        <fullName evidence="1">DUF3050 family protein</fullName>
    </submittedName>
</protein>
<comment type="caution">
    <text evidence="1">The sequence shown here is derived from an EMBL/GenBank/DDBJ whole genome shotgun (WGS) entry which is preliminary data.</text>
</comment>
<accession>A0A4R8IHE4</accession>
<dbReference type="Proteomes" id="UP000294914">
    <property type="component" value="Unassembled WGS sequence"/>
</dbReference>
<evidence type="ECO:0000313" key="1">
    <source>
        <dbReference type="EMBL" id="TDY00022.1"/>
    </source>
</evidence>
<sequence length="252" mass="28785">MRSNAIMTSTADMALQLEDAQKRLCAHPLYRVLDDPRALTLFMQYHVFAVWDFMSLLKSLQRGLTCLELPWRPVDGSKEVTRFINEIVLGEESDLDQDGKACDHFTLYLRAMAEVGADPTAVRSFLEDFDYNVIPKGAREFVKMNLALADSGELHRVAAAFFYGREKLIPAMFDKILDGLKEKKQACPTLVYYLERHIELDGEEHSHLARQCLESLCADDPALLDEAYETALLSLESRSRLWDAVLEQYRQS</sequence>
<dbReference type="SUPFAM" id="SSF48613">
    <property type="entry name" value="Heme oxygenase-like"/>
    <property type="match status" value="1"/>
</dbReference>
<dbReference type="InterPro" id="IPR024423">
    <property type="entry name" value="DUF3050"/>
</dbReference>
<evidence type="ECO:0000313" key="2">
    <source>
        <dbReference type="Proteomes" id="UP000294914"/>
    </source>
</evidence>
<dbReference type="AlphaFoldDB" id="A0A4R8IHE4"/>
<dbReference type="InterPro" id="IPR016084">
    <property type="entry name" value="Haem_Oase-like_multi-hlx"/>
</dbReference>
<gene>
    <name evidence="1" type="ORF">EDC23_2183</name>
</gene>